<organism evidence="1 2">
    <name type="scientific">Cajanus cajan</name>
    <name type="common">Pigeon pea</name>
    <name type="synonym">Cajanus indicus</name>
    <dbReference type="NCBI Taxonomy" id="3821"/>
    <lineage>
        <taxon>Eukaryota</taxon>
        <taxon>Viridiplantae</taxon>
        <taxon>Streptophyta</taxon>
        <taxon>Embryophyta</taxon>
        <taxon>Tracheophyta</taxon>
        <taxon>Spermatophyta</taxon>
        <taxon>Magnoliopsida</taxon>
        <taxon>eudicotyledons</taxon>
        <taxon>Gunneridae</taxon>
        <taxon>Pentapetalae</taxon>
        <taxon>rosids</taxon>
        <taxon>fabids</taxon>
        <taxon>Fabales</taxon>
        <taxon>Fabaceae</taxon>
        <taxon>Papilionoideae</taxon>
        <taxon>50 kb inversion clade</taxon>
        <taxon>NPAAA clade</taxon>
        <taxon>indigoferoid/millettioid clade</taxon>
        <taxon>Phaseoleae</taxon>
        <taxon>Cajanus</taxon>
    </lineage>
</organism>
<accession>A0A151UBJ0</accession>
<reference evidence="1 2" key="1">
    <citation type="journal article" date="2012" name="Nat. Biotechnol.">
        <title>Draft genome sequence of pigeonpea (Cajanus cajan), an orphan legume crop of resource-poor farmers.</title>
        <authorList>
            <person name="Varshney R.K."/>
            <person name="Chen W."/>
            <person name="Li Y."/>
            <person name="Bharti A.K."/>
            <person name="Saxena R.K."/>
            <person name="Schlueter J.A."/>
            <person name="Donoghue M.T."/>
            <person name="Azam S."/>
            <person name="Fan G."/>
            <person name="Whaley A.M."/>
            <person name="Farmer A.D."/>
            <person name="Sheridan J."/>
            <person name="Iwata A."/>
            <person name="Tuteja R."/>
            <person name="Penmetsa R.V."/>
            <person name="Wu W."/>
            <person name="Upadhyaya H.D."/>
            <person name="Yang S.P."/>
            <person name="Shah T."/>
            <person name="Saxena K.B."/>
            <person name="Michael T."/>
            <person name="McCombie W.R."/>
            <person name="Yang B."/>
            <person name="Zhang G."/>
            <person name="Yang H."/>
            <person name="Wang J."/>
            <person name="Spillane C."/>
            <person name="Cook D.R."/>
            <person name="May G.D."/>
            <person name="Xu X."/>
            <person name="Jackson S.A."/>
        </authorList>
    </citation>
    <scope>NUCLEOTIDE SEQUENCE [LARGE SCALE GENOMIC DNA]</scope>
    <source>
        <strain evidence="2">cv. Asha</strain>
    </source>
</reference>
<dbReference type="Proteomes" id="UP000075243">
    <property type="component" value="Chromosome 1"/>
</dbReference>
<protein>
    <submittedName>
        <fullName evidence="1">Uncharacterized protein</fullName>
    </submittedName>
</protein>
<dbReference type="EMBL" id="CM003603">
    <property type="protein sequence ID" value="KYP76685.1"/>
    <property type="molecule type" value="Genomic_DNA"/>
</dbReference>
<dbReference type="AlphaFoldDB" id="A0A151UBJ0"/>
<evidence type="ECO:0000313" key="2">
    <source>
        <dbReference type="Proteomes" id="UP000075243"/>
    </source>
</evidence>
<keyword evidence="2" id="KW-1185">Reference proteome</keyword>
<proteinExistence type="predicted"/>
<dbReference type="Gramene" id="C.cajan_20332.t">
    <property type="protein sequence ID" value="C.cajan_20332.t.cds1"/>
    <property type="gene ID" value="C.cajan_20332"/>
</dbReference>
<name>A0A151UBJ0_CAJCA</name>
<feature type="non-terminal residue" evidence="1">
    <location>
        <position position="1"/>
    </location>
</feature>
<gene>
    <name evidence="1" type="ORF">KK1_020937</name>
</gene>
<sequence length="52" mass="6161">IFNNKKEDINDILEMVQIRVWHCLKAKCKGFTFSIHDWCSNLIPCFDSLKDC</sequence>
<evidence type="ECO:0000313" key="1">
    <source>
        <dbReference type="EMBL" id="KYP76685.1"/>
    </source>
</evidence>